<evidence type="ECO:0000256" key="1">
    <source>
        <dbReference type="ARBA" id="ARBA00004239"/>
    </source>
</evidence>
<dbReference type="EC" id="3.4.19.9" evidence="3 8"/>
<dbReference type="GO" id="GO:0005576">
    <property type="term" value="C:extracellular region"/>
    <property type="evidence" value="ECO:0007669"/>
    <property type="project" value="UniProtKB-SubCell"/>
</dbReference>
<dbReference type="GO" id="GO:0034722">
    <property type="term" value="F:gamma-glutamyl-peptidase activity"/>
    <property type="evidence" value="ECO:0007669"/>
    <property type="project" value="UniProtKB-UniRule"/>
</dbReference>
<evidence type="ECO:0000256" key="8">
    <source>
        <dbReference type="PROSITE-ProRule" id="PRU00607"/>
    </source>
</evidence>
<dbReference type="PROSITE" id="PS51273">
    <property type="entry name" value="GATASE_TYPE_1"/>
    <property type="match status" value="1"/>
</dbReference>
<organism evidence="10">
    <name type="scientific">Cuerna arida</name>
    <dbReference type="NCBI Taxonomy" id="1464854"/>
    <lineage>
        <taxon>Eukaryota</taxon>
        <taxon>Metazoa</taxon>
        <taxon>Ecdysozoa</taxon>
        <taxon>Arthropoda</taxon>
        <taxon>Hexapoda</taxon>
        <taxon>Insecta</taxon>
        <taxon>Pterygota</taxon>
        <taxon>Neoptera</taxon>
        <taxon>Paraneoptera</taxon>
        <taxon>Hemiptera</taxon>
        <taxon>Auchenorrhyncha</taxon>
        <taxon>Membracoidea</taxon>
        <taxon>Cicadellidae</taxon>
        <taxon>Cicadellinae</taxon>
        <taxon>Proconiini</taxon>
        <taxon>Cuerna</taxon>
    </lineage>
</organism>
<dbReference type="EMBL" id="GECZ01000826">
    <property type="protein sequence ID" value="JAS68943.1"/>
    <property type="molecule type" value="Transcribed_RNA"/>
</dbReference>
<evidence type="ECO:0000256" key="3">
    <source>
        <dbReference type="ARBA" id="ARBA00012886"/>
    </source>
</evidence>
<evidence type="ECO:0000256" key="4">
    <source>
        <dbReference type="ARBA" id="ARBA00022525"/>
    </source>
</evidence>
<keyword evidence="5 9" id="KW-0732">Signal</keyword>
<evidence type="ECO:0000256" key="2">
    <source>
        <dbReference type="ARBA" id="ARBA00011083"/>
    </source>
</evidence>
<dbReference type="Pfam" id="PF07722">
    <property type="entry name" value="Peptidase_C26"/>
    <property type="match status" value="1"/>
</dbReference>
<comment type="catalytic activity">
    <reaction evidence="8">
        <text>(6S)-5,6,7,8-tetrahydrofolyl-(gamma-L-Glu)(n) + (n-1) H2O = (6S)-5,6,7,8-tetrahydrofolate + (n-1) L-glutamate</text>
        <dbReference type="Rhea" id="RHEA:56784"/>
        <dbReference type="Rhea" id="RHEA-COMP:14738"/>
        <dbReference type="ChEBI" id="CHEBI:15377"/>
        <dbReference type="ChEBI" id="CHEBI:29985"/>
        <dbReference type="ChEBI" id="CHEBI:57453"/>
        <dbReference type="ChEBI" id="CHEBI:141005"/>
        <dbReference type="EC" id="3.4.19.9"/>
    </reaction>
</comment>
<evidence type="ECO:0000256" key="5">
    <source>
        <dbReference type="ARBA" id="ARBA00022729"/>
    </source>
</evidence>
<dbReference type="InterPro" id="IPR015527">
    <property type="entry name" value="Pept_C26_g-glut_hydrolase"/>
</dbReference>
<evidence type="ECO:0000313" key="10">
    <source>
        <dbReference type="EMBL" id="JAS68943.1"/>
    </source>
</evidence>
<dbReference type="AlphaFoldDB" id="A0A1B6H2P1"/>
<dbReference type="GO" id="GO:0046900">
    <property type="term" value="P:tetrahydrofolylpolyglutamate metabolic process"/>
    <property type="evidence" value="ECO:0007669"/>
    <property type="project" value="TreeGrafter"/>
</dbReference>
<dbReference type="PANTHER" id="PTHR11315">
    <property type="entry name" value="PROTEASE FAMILY C26 GAMMA-GLUTAMYL HYDROLASE"/>
    <property type="match status" value="1"/>
</dbReference>
<dbReference type="PROSITE" id="PS51275">
    <property type="entry name" value="PEPTIDASE_C26_GGH"/>
    <property type="match status" value="1"/>
</dbReference>
<comment type="similarity">
    <text evidence="2">Belongs to the peptidase C26 family.</text>
</comment>
<evidence type="ECO:0000256" key="6">
    <source>
        <dbReference type="ARBA" id="ARBA00022801"/>
    </source>
</evidence>
<feature type="chain" id="PRO_5008584133" description="folate gamma-glutamyl hydrolase" evidence="9">
    <location>
        <begin position="23"/>
        <end position="315"/>
    </location>
</feature>
<dbReference type="GO" id="GO:0005773">
    <property type="term" value="C:vacuole"/>
    <property type="evidence" value="ECO:0007669"/>
    <property type="project" value="TreeGrafter"/>
</dbReference>
<sequence>MHISSVLSFTMLMVSLMSETEGTDRPIVGILAQELPWIFRVPGATSFVPATYVQAVEASGARAVPIFINKNMEYYKHIMTSINGAVFPGGGTDFTAPHGYAATGRIVMDIAQKLQDSGVSFPILGVCQGFQLLMYLAANSTSEDHVLVGCNATNIALPLDFRPDFNQSSLFRHASHEIIEILQTLPVTSNHHRFCVTDKTMKSHELQKSWQVLSTNRDVNGMEFISSVEHFHRPFVGLQFHPEVNAFKWNLGQANPHSHKAILSARHFYDWVVDRSKANNQSFANVQEEHDSLFSNYCPGLMYKNTSSEYRAYFF</sequence>
<reference evidence="10" key="1">
    <citation type="submission" date="2015-11" db="EMBL/GenBank/DDBJ databases">
        <title>De novo transcriptome assembly of four potential Pierce s Disease insect vectors from Arizona vineyards.</title>
        <authorList>
            <person name="Tassone E.E."/>
        </authorList>
    </citation>
    <scope>NUCLEOTIDE SEQUENCE</scope>
</reference>
<feature type="signal peptide" evidence="9">
    <location>
        <begin position="1"/>
        <end position="22"/>
    </location>
</feature>
<protein>
    <recommendedName>
        <fullName evidence="3 8">folate gamma-glutamyl hydrolase</fullName>
        <ecNumber evidence="3 8">3.4.19.9</ecNumber>
    </recommendedName>
</protein>
<dbReference type="InterPro" id="IPR011697">
    <property type="entry name" value="Peptidase_C26"/>
</dbReference>
<dbReference type="SUPFAM" id="SSF52317">
    <property type="entry name" value="Class I glutamine amidotransferase-like"/>
    <property type="match status" value="1"/>
</dbReference>
<dbReference type="PANTHER" id="PTHR11315:SF0">
    <property type="entry name" value="FOLATE GAMMA-GLUTAMYL HYDROLASE"/>
    <property type="match status" value="1"/>
</dbReference>
<dbReference type="InterPro" id="IPR029062">
    <property type="entry name" value="Class_I_gatase-like"/>
</dbReference>
<feature type="active site" description="Proton donor" evidence="7">
    <location>
        <position position="241"/>
    </location>
</feature>
<gene>
    <name evidence="10" type="ORF">g.33925</name>
</gene>
<feature type="active site" evidence="8">
    <location>
        <position position="241"/>
    </location>
</feature>
<evidence type="ECO:0000256" key="9">
    <source>
        <dbReference type="SAM" id="SignalP"/>
    </source>
</evidence>
<dbReference type="Gene3D" id="3.40.50.880">
    <property type="match status" value="1"/>
</dbReference>
<comment type="subcellular location">
    <subcellularLocation>
        <location evidence="1">Secreted</location>
        <location evidence="1">Extracellular space</location>
    </subcellularLocation>
</comment>
<keyword evidence="4" id="KW-0964">Secreted</keyword>
<feature type="active site" description="Nucleophile" evidence="7 8">
    <location>
        <position position="127"/>
    </location>
</feature>
<keyword evidence="6 8" id="KW-0378">Hydrolase</keyword>
<accession>A0A1B6H2P1</accession>
<evidence type="ECO:0000256" key="7">
    <source>
        <dbReference type="PIRSR" id="PIRSR615527-1"/>
    </source>
</evidence>
<proteinExistence type="inferred from homology"/>
<name>A0A1B6H2P1_9HEMI</name>